<keyword evidence="4" id="KW-1185">Reference proteome</keyword>
<evidence type="ECO:0000259" key="2">
    <source>
        <dbReference type="PROSITE" id="PS50206"/>
    </source>
</evidence>
<reference evidence="4" key="1">
    <citation type="journal article" date="2020" name="Appl. Environ. Microbiol.">
        <title>Diazotrophic Anaeromyxobacter Isolates from Soils.</title>
        <authorList>
            <person name="Masuda Y."/>
            <person name="Yamanaka H."/>
            <person name="Xu Z.X."/>
            <person name="Shiratori Y."/>
            <person name="Aono T."/>
            <person name="Amachi S."/>
            <person name="Senoo K."/>
            <person name="Itoh H."/>
        </authorList>
    </citation>
    <scope>NUCLEOTIDE SEQUENCE [LARGE SCALE GENOMIC DNA]</scope>
    <source>
        <strain evidence="4">R267</strain>
    </source>
</reference>
<dbReference type="PANTHER" id="PTHR43031">
    <property type="entry name" value="FAD-DEPENDENT OXIDOREDUCTASE"/>
    <property type="match status" value="1"/>
</dbReference>
<feature type="domain" description="Rhodanese" evidence="2">
    <location>
        <begin position="72"/>
        <end position="159"/>
    </location>
</feature>
<accession>A0A7I9VPR7</accession>
<dbReference type="PROSITE" id="PS50206">
    <property type="entry name" value="RHODANESE_3"/>
    <property type="match status" value="1"/>
</dbReference>
<sequence>MALVRHALALCAAGSLLGLGANALTPRPAPLGHEVAAAADAPGAACQIQGLQAAIPRISVEEATPLCVACSALFVDARSSAEYEAGHITGALHLAPGEAVDPVLWRLGVYKTVVVYDRDPNCSVADQVAKKLLEHGVQDVRVLTGAWPAWTAARAPNAAGSCASCGPPATAAKGSP</sequence>
<dbReference type="CDD" id="cd00158">
    <property type="entry name" value="RHOD"/>
    <property type="match status" value="1"/>
</dbReference>
<comment type="caution">
    <text evidence="3">The sequence shown here is derived from an EMBL/GenBank/DDBJ whole genome shotgun (WGS) entry which is preliminary data.</text>
</comment>
<dbReference type="Gene3D" id="3.40.250.10">
    <property type="entry name" value="Rhodanese-like domain"/>
    <property type="match status" value="1"/>
</dbReference>
<evidence type="ECO:0000313" key="4">
    <source>
        <dbReference type="Proteomes" id="UP000503640"/>
    </source>
</evidence>
<evidence type="ECO:0000313" key="3">
    <source>
        <dbReference type="EMBL" id="GEJ57957.1"/>
    </source>
</evidence>
<keyword evidence="1" id="KW-0732">Signal</keyword>
<dbReference type="Proteomes" id="UP000503640">
    <property type="component" value="Unassembled WGS sequence"/>
</dbReference>
<organism evidence="3 4">
    <name type="scientific">Anaeromyxobacter diazotrophicus</name>
    <dbReference type="NCBI Taxonomy" id="2590199"/>
    <lineage>
        <taxon>Bacteria</taxon>
        <taxon>Pseudomonadati</taxon>
        <taxon>Myxococcota</taxon>
        <taxon>Myxococcia</taxon>
        <taxon>Myxococcales</taxon>
        <taxon>Cystobacterineae</taxon>
        <taxon>Anaeromyxobacteraceae</taxon>
        <taxon>Anaeromyxobacter</taxon>
    </lineage>
</organism>
<dbReference type="AlphaFoldDB" id="A0A7I9VPR7"/>
<dbReference type="RefSeq" id="WP_176066040.1">
    <property type="nucleotide sequence ID" value="NZ_BJTG01000006.1"/>
</dbReference>
<protein>
    <recommendedName>
        <fullName evidence="2">Rhodanese domain-containing protein</fullName>
    </recommendedName>
</protein>
<gene>
    <name evidence="3" type="ORF">AMYX_26980</name>
</gene>
<feature type="chain" id="PRO_5029694577" description="Rhodanese domain-containing protein" evidence="1">
    <location>
        <begin position="24"/>
        <end position="176"/>
    </location>
</feature>
<dbReference type="PANTHER" id="PTHR43031:SF7">
    <property type="entry name" value="NITRIC OXIDE REDUCTASE FLRD-NAD(+) REDUCTASE"/>
    <property type="match status" value="1"/>
</dbReference>
<name>A0A7I9VPR7_9BACT</name>
<evidence type="ECO:0000256" key="1">
    <source>
        <dbReference type="SAM" id="SignalP"/>
    </source>
</evidence>
<dbReference type="InterPro" id="IPR036873">
    <property type="entry name" value="Rhodanese-like_dom_sf"/>
</dbReference>
<dbReference type="EMBL" id="BJTG01000006">
    <property type="protein sequence ID" value="GEJ57957.1"/>
    <property type="molecule type" value="Genomic_DNA"/>
</dbReference>
<dbReference type="InterPro" id="IPR001763">
    <property type="entry name" value="Rhodanese-like_dom"/>
</dbReference>
<feature type="signal peptide" evidence="1">
    <location>
        <begin position="1"/>
        <end position="23"/>
    </location>
</feature>
<proteinExistence type="predicted"/>
<dbReference type="Pfam" id="PF00581">
    <property type="entry name" value="Rhodanese"/>
    <property type="match status" value="1"/>
</dbReference>
<dbReference type="SMART" id="SM00450">
    <property type="entry name" value="RHOD"/>
    <property type="match status" value="1"/>
</dbReference>
<dbReference type="InterPro" id="IPR050229">
    <property type="entry name" value="GlpE_sulfurtransferase"/>
</dbReference>
<dbReference type="SUPFAM" id="SSF52821">
    <property type="entry name" value="Rhodanese/Cell cycle control phosphatase"/>
    <property type="match status" value="1"/>
</dbReference>